<dbReference type="GO" id="GO:0006412">
    <property type="term" value="P:translation"/>
    <property type="evidence" value="ECO:0007669"/>
    <property type="project" value="InterPro"/>
</dbReference>
<dbReference type="InterPro" id="IPR000244">
    <property type="entry name" value="Ribosomal_bL9"/>
</dbReference>
<dbReference type="OrthoDB" id="5555409at2759"/>
<feature type="domain" description="Ribosomal protein L9" evidence="6">
    <location>
        <begin position="73"/>
        <end position="117"/>
    </location>
</feature>
<gene>
    <name evidence="7" type="ORF">L596_008303</name>
</gene>
<evidence type="ECO:0000313" key="8">
    <source>
        <dbReference type="Proteomes" id="UP000298663"/>
    </source>
</evidence>
<dbReference type="Proteomes" id="UP000298663">
    <property type="component" value="Unassembled WGS sequence"/>
</dbReference>
<dbReference type="Gene3D" id="3.40.5.10">
    <property type="entry name" value="Ribosomal protein L9, N-terminal domain"/>
    <property type="match status" value="1"/>
</dbReference>
<reference evidence="7 8" key="2">
    <citation type="journal article" date="2019" name="G3 (Bethesda)">
        <title>Hybrid Assembly of the Genome of the Entomopathogenic Nematode Steinernema carpocapsae Identifies the X-Chromosome.</title>
        <authorList>
            <person name="Serra L."/>
            <person name="Macchietto M."/>
            <person name="Macias-Munoz A."/>
            <person name="McGill C.J."/>
            <person name="Rodriguez I.M."/>
            <person name="Rodriguez B."/>
            <person name="Murad R."/>
            <person name="Mortazavi A."/>
        </authorList>
    </citation>
    <scope>NUCLEOTIDE SEQUENCE [LARGE SCALE GENOMIC DNA]</scope>
    <source>
        <strain evidence="7 8">ALL</strain>
    </source>
</reference>
<protein>
    <recommendedName>
        <fullName evidence="4">Large ribosomal subunit protein bL9m</fullName>
    </recommendedName>
    <alternativeName>
        <fullName evidence="5">39S ribosomal protein L9, mitochondrial</fullName>
    </alternativeName>
</protein>
<evidence type="ECO:0000256" key="3">
    <source>
        <dbReference type="ARBA" id="ARBA00023274"/>
    </source>
</evidence>
<evidence type="ECO:0000256" key="5">
    <source>
        <dbReference type="ARBA" id="ARBA00035381"/>
    </source>
</evidence>
<dbReference type="STRING" id="34508.A0A4U5PCL0"/>
<keyword evidence="2" id="KW-0689">Ribosomal protein</keyword>
<organism evidence="7 8">
    <name type="scientific">Steinernema carpocapsae</name>
    <name type="common">Entomopathogenic nematode</name>
    <dbReference type="NCBI Taxonomy" id="34508"/>
    <lineage>
        <taxon>Eukaryota</taxon>
        <taxon>Metazoa</taxon>
        <taxon>Ecdysozoa</taxon>
        <taxon>Nematoda</taxon>
        <taxon>Chromadorea</taxon>
        <taxon>Rhabditida</taxon>
        <taxon>Tylenchina</taxon>
        <taxon>Panagrolaimomorpha</taxon>
        <taxon>Strongyloidoidea</taxon>
        <taxon>Steinernematidae</taxon>
        <taxon>Steinernema</taxon>
    </lineage>
</organism>
<proteinExistence type="inferred from homology"/>
<evidence type="ECO:0000313" key="7">
    <source>
        <dbReference type="EMBL" id="TKR93943.1"/>
    </source>
</evidence>
<evidence type="ECO:0000256" key="2">
    <source>
        <dbReference type="ARBA" id="ARBA00022980"/>
    </source>
</evidence>
<evidence type="ECO:0000256" key="4">
    <source>
        <dbReference type="ARBA" id="ARBA00035194"/>
    </source>
</evidence>
<dbReference type="GO" id="GO:0003735">
    <property type="term" value="F:structural constituent of ribosome"/>
    <property type="evidence" value="ECO:0007669"/>
    <property type="project" value="InterPro"/>
</dbReference>
<evidence type="ECO:0000256" key="1">
    <source>
        <dbReference type="ARBA" id="ARBA00010605"/>
    </source>
</evidence>
<dbReference type="InterPro" id="IPR036935">
    <property type="entry name" value="Ribosomal_bL9_N_sf"/>
</dbReference>
<sequence>MSIAGGFKQLARTGFSRNRLLLQSTRNTWVLQHVIAPTKTPEGQLQRPPQELVTLQKYEVVDFETKHKAGPLKVILLEDVEGVGHQFDVVDVNRKLARTDLLLSGKAVYASPFDLKYYGEMREKMKDELAARIRIPYSYVKTGRELMARVVPFYVSMENSWTVNRDIAISSLRLSGIEMVDEALFLPKQVLSGPNFEFEAKLIRFYVVICKQYIVPMVARIAHISADDSKEVLYPGSDQVPTAAQLAKHGIRKETPYYHTKAEIDESFDVFDFMQSKIEE</sequence>
<dbReference type="EMBL" id="AZBU02000002">
    <property type="protein sequence ID" value="TKR93943.1"/>
    <property type="molecule type" value="Genomic_DNA"/>
</dbReference>
<keyword evidence="8" id="KW-1185">Reference proteome</keyword>
<name>A0A4U5PCL0_STECR</name>
<evidence type="ECO:0000259" key="6">
    <source>
        <dbReference type="Pfam" id="PF01281"/>
    </source>
</evidence>
<dbReference type="GO" id="GO:0005840">
    <property type="term" value="C:ribosome"/>
    <property type="evidence" value="ECO:0007669"/>
    <property type="project" value="UniProtKB-KW"/>
</dbReference>
<dbReference type="PANTHER" id="PTHR21368">
    <property type="entry name" value="50S RIBOSOMAL PROTEIN L9"/>
    <property type="match status" value="1"/>
</dbReference>
<dbReference type="AlphaFoldDB" id="A0A4U5PCL0"/>
<dbReference type="InterPro" id="IPR009027">
    <property type="entry name" value="Ribosomal_bL9/RNase_H1_N"/>
</dbReference>
<reference evidence="7 8" key="1">
    <citation type="journal article" date="2015" name="Genome Biol.">
        <title>Comparative genomics of Steinernema reveals deeply conserved gene regulatory networks.</title>
        <authorList>
            <person name="Dillman A.R."/>
            <person name="Macchietto M."/>
            <person name="Porter C.F."/>
            <person name="Rogers A."/>
            <person name="Williams B."/>
            <person name="Antoshechkin I."/>
            <person name="Lee M.M."/>
            <person name="Goodwin Z."/>
            <person name="Lu X."/>
            <person name="Lewis E.E."/>
            <person name="Goodrich-Blair H."/>
            <person name="Stock S.P."/>
            <person name="Adams B.J."/>
            <person name="Sternberg P.W."/>
            <person name="Mortazavi A."/>
        </authorList>
    </citation>
    <scope>NUCLEOTIDE SEQUENCE [LARGE SCALE GENOMIC DNA]</scope>
    <source>
        <strain evidence="7 8">ALL</strain>
    </source>
</reference>
<dbReference type="GO" id="GO:1990904">
    <property type="term" value="C:ribonucleoprotein complex"/>
    <property type="evidence" value="ECO:0007669"/>
    <property type="project" value="UniProtKB-KW"/>
</dbReference>
<keyword evidence="3" id="KW-0687">Ribonucleoprotein</keyword>
<dbReference type="InterPro" id="IPR020070">
    <property type="entry name" value="Ribosomal_bL9_N"/>
</dbReference>
<dbReference type="SUPFAM" id="SSF55658">
    <property type="entry name" value="L9 N-domain-like"/>
    <property type="match status" value="1"/>
</dbReference>
<dbReference type="Pfam" id="PF01281">
    <property type="entry name" value="Ribosomal_L9_N"/>
    <property type="match status" value="1"/>
</dbReference>
<accession>A0A4U5PCL0</accession>
<comment type="caution">
    <text evidence="7">The sequence shown here is derived from an EMBL/GenBank/DDBJ whole genome shotgun (WGS) entry which is preliminary data.</text>
</comment>
<comment type="similarity">
    <text evidence="1">Belongs to the bacterial ribosomal protein bL9 family.</text>
</comment>